<dbReference type="SMART" id="SM01130">
    <property type="entry name" value="DHDPS"/>
    <property type="match status" value="1"/>
</dbReference>
<dbReference type="PANTHER" id="PTHR42849:SF1">
    <property type="entry name" value="N-ACETYLNEURAMINATE LYASE"/>
    <property type="match status" value="1"/>
</dbReference>
<reference evidence="5 6" key="1">
    <citation type="submission" date="2019-02" db="EMBL/GenBank/DDBJ databases">
        <title>Deep-cultivation of Planctomycetes and their phenomic and genomic characterization uncovers novel biology.</title>
        <authorList>
            <person name="Wiegand S."/>
            <person name="Jogler M."/>
            <person name="Boedeker C."/>
            <person name="Pinto D."/>
            <person name="Vollmers J."/>
            <person name="Rivas-Marin E."/>
            <person name="Kohn T."/>
            <person name="Peeters S.H."/>
            <person name="Heuer A."/>
            <person name="Rast P."/>
            <person name="Oberbeckmann S."/>
            <person name="Bunk B."/>
            <person name="Jeske O."/>
            <person name="Meyerdierks A."/>
            <person name="Storesund J.E."/>
            <person name="Kallscheuer N."/>
            <person name="Luecker S."/>
            <person name="Lage O.M."/>
            <person name="Pohl T."/>
            <person name="Merkel B.J."/>
            <person name="Hornburger P."/>
            <person name="Mueller R.-W."/>
            <person name="Bruemmer F."/>
            <person name="Labrenz M."/>
            <person name="Spormann A.M."/>
            <person name="Op den Camp H."/>
            <person name="Overmann J."/>
            <person name="Amann R."/>
            <person name="Jetten M.S.M."/>
            <person name="Mascher T."/>
            <person name="Medema M.H."/>
            <person name="Devos D.P."/>
            <person name="Kaster A.-K."/>
            <person name="Ovreas L."/>
            <person name="Rohde M."/>
            <person name="Galperin M.Y."/>
            <person name="Jogler C."/>
        </authorList>
    </citation>
    <scope>NUCLEOTIDE SEQUENCE [LARGE SCALE GENOMIC DNA]</scope>
    <source>
        <strain evidence="5 6">Mal48</strain>
    </source>
</reference>
<gene>
    <name evidence="5" type="primary">yagE_2</name>
    <name evidence="5" type="ORF">Mal48_34850</name>
</gene>
<feature type="binding site" evidence="4">
    <location>
        <position position="211"/>
    </location>
    <ligand>
        <name>pyruvate</name>
        <dbReference type="ChEBI" id="CHEBI:15361"/>
    </ligand>
</feature>
<dbReference type="Gene3D" id="3.20.20.70">
    <property type="entry name" value="Aldolase class I"/>
    <property type="match status" value="1"/>
</dbReference>
<dbReference type="Proteomes" id="UP000315724">
    <property type="component" value="Chromosome"/>
</dbReference>
<dbReference type="AlphaFoldDB" id="A0A517QRJ1"/>
<dbReference type="InterPro" id="IPR002220">
    <property type="entry name" value="DapA-like"/>
</dbReference>
<dbReference type="CDD" id="cd00408">
    <property type="entry name" value="DHDPS-like"/>
    <property type="match status" value="1"/>
</dbReference>
<dbReference type="EC" id="4.1.2.-" evidence="5"/>
<dbReference type="Pfam" id="PF00701">
    <property type="entry name" value="DHDPS"/>
    <property type="match status" value="1"/>
</dbReference>
<dbReference type="EMBL" id="CP036267">
    <property type="protein sequence ID" value="QDT34225.1"/>
    <property type="molecule type" value="Genomic_DNA"/>
</dbReference>
<dbReference type="PRINTS" id="PR00146">
    <property type="entry name" value="DHPICSNTHASE"/>
</dbReference>
<dbReference type="OrthoDB" id="9782828at2"/>
<evidence type="ECO:0000313" key="6">
    <source>
        <dbReference type="Proteomes" id="UP000315724"/>
    </source>
</evidence>
<evidence type="ECO:0000256" key="4">
    <source>
        <dbReference type="PIRSR" id="PIRSR001365-2"/>
    </source>
</evidence>
<evidence type="ECO:0000256" key="2">
    <source>
        <dbReference type="PIRNR" id="PIRNR001365"/>
    </source>
</evidence>
<dbReference type="KEGG" id="tpol:Mal48_34850"/>
<protein>
    <submittedName>
        <fullName evidence="5">Putative 2-keto-3-deoxy-galactonate aldolase YagE</fullName>
        <ecNumber evidence="5">4.1.2.-</ecNumber>
    </submittedName>
</protein>
<feature type="active site" description="Schiff-base intermediate with substrate" evidence="3">
    <location>
        <position position="167"/>
    </location>
</feature>
<dbReference type="RefSeq" id="WP_145201839.1">
    <property type="nucleotide sequence ID" value="NZ_CP036267.1"/>
</dbReference>
<comment type="similarity">
    <text evidence="2">Belongs to the DapA family.</text>
</comment>
<name>A0A517QRJ1_9PLAN</name>
<evidence type="ECO:0000256" key="1">
    <source>
        <dbReference type="ARBA" id="ARBA00023239"/>
    </source>
</evidence>
<dbReference type="PANTHER" id="PTHR42849">
    <property type="entry name" value="N-ACETYLNEURAMINATE LYASE"/>
    <property type="match status" value="1"/>
</dbReference>
<keyword evidence="1 2" id="KW-0456">Lyase</keyword>
<accession>A0A517QRJ1</accession>
<dbReference type="PIRSF" id="PIRSF001365">
    <property type="entry name" value="DHDPS"/>
    <property type="match status" value="1"/>
</dbReference>
<dbReference type="GO" id="GO:0008747">
    <property type="term" value="F:N-acetylneuraminate lyase activity"/>
    <property type="evidence" value="ECO:0007669"/>
    <property type="project" value="TreeGrafter"/>
</dbReference>
<dbReference type="GO" id="GO:0019262">
    <property type="term" value="P:N-acetylneuraminate catabolic process"/>
    <property type="evidence" value="ECO:0007669"/>
    <property type="project" value="TreeGrafter"/>
</dbReference>
<sequence length="323" mass="35541">MTDTVLPLKGIIPPLVTPLLGRDEIDVDGTRRLVDHVIEGGVHGLFILGTSGEAPSLSHKTQQEFIQIACEQIQGRVPVLVGITDTSMTESIEFAKFSQSCGADAVVLATPYYFPMHQQDLKRYIEEMAAELPLPFLLYNMPSHTKVSYEIGTIESLMKLEKFIGVKDSSADMLYYNKLIELKSERENFTVLVGPEELMAQSVLMGGDGGISGGANLAPSLYVSLYEAAVTEDLREVHRLQHQVLRLSKSLYEVGAAPTGYLAGIKTALGFTGLCSDRLCEPLYEMPEERKQVIHQHMSDLGLFESMRTEGIASQGIKKKSNS</sequence>
<dbReference type="InterPro" id="IPR013785">
    <property type="entry name" value="Aldolase_TIM"/>
</dbReference>
<proteinExistence type="inferred from homology"/>
<keyword evidence="6" id="KW-1185">Reference proteome</keyword>
<feature type="active site" description="Proton donor/acceptor" evidence="3">
    <location>
        <position position="139"/>
    </location>
</feature>
<organism evidence="5 6">
    <name type="scientific">Thalassoglobus polymorphus</name>
    <dbReference type="NCBI Taxonomy" id="2527994"/>
    <lineage>
        <taxon>Bacteria</taxon>
        <taxon>Pseudomonadati</taxon>
        <taxon>Planctomycetota</taxon>
        <taxon>Planctomycetia</taxon>
        <taxon>Planctomycetales</taxon>
        <taxon>Planctomycetaceae</taxon>
        <taxon>Thalassoglobus</taxon>
    </lineage>
</organism>
<evidence type="ECO:0000256" key="3">
    <source>
        <dbReference type="PIRSR" id="PIRSR001365-1"/>
    </source>
</evidence>
<evidence type="ECO:0000313" key="5">
    <source>
        <dbReference type="EMBL" id="QDT34225.1"/>
    </source>
</evidence>
<dbReference type="GO" id="GO:0005829">
    <property type="term" value="C:cytosol"/>
    <property type="evidence" value="ECO:0007669"/>
    <property type="project" value="TreeGrafter"/>
</dbReference>
<dbReference type="SUPFAM" id="SSF51569">
    <property type="entry name" value="Aldolase"/>
    <property type="match status" value="1"/>
</dbReference>